<keyword evidence="4 6" id="KW-1133">Transmembrane helix</keyword>
<dbReference type="AlphaFoldDB" id="A0A348HIF2"/>
<feature type="transmembrane region" description="Helical" evidence="6">
    <location>
        <begin position="439"/>
        <end position="457"/>
    </location>
</feature>
<keyword evidence="2" id="KW-0813">Transport</keyword>
<dbReference type="SUPFAM" id="SSF103473">
    <property type="entry name" value="MFS general substrate transporter"/>
    <property type="match status" value="1"/>
</dbReference>
<dbReference type="GO" id="GO:0022857">
    <property type="term" value="F:transmembrane transporter activity"/>
    <property type="evidence" value="ECO:0007669"/>
    <property type="project" value="InterPro"/>
</dbReference>
<keyword evidence="3 6" id="KW-0812">Transmembrane</keyword>
<feature type="transmembrane region" description="Helical" evidence="6">
    <location>
        <begin position="411"/>
        <end position="433"/>
    </location>
</feature>
<sequence>MSHAVPQREEDPALSSQQRGALIAVAIGLSMITLDGSALNQALPAIQRELMATSTQLQWIVTAYTLPLAGLLLLAGVLGDRWGQGRLFTGALLGFAATSLWCALGQSSGALIAARTAQGIAAAGILPMTLSLMGQLFPERAARIQAVNTISIVASVAMVLGPFMGGVLTQLVGWRSIFWLNVPVGLFGAWLAFRHLPHFPPHRRPMDLAGTLVAMLSLCVFIGGLIESSSLPWLHPRVLGALVLGVLGAVVFVMIERRVHHPMLPLTIFRHGLFTAASLSGMAFQFAGYGILFLVALFSQKAWHMNALDASLLAFPFTLMLVIVSLWVNPRLHLSARGRMLIGSSIALCGSLLMAFLSGRDSWPLIVIGLTLMGGGLMLYSPTLNVVATSCQDKAFGGGLASGIYHTSRQIGMAFGMALLGGLGTISGEWAIWGARAGMLLISLASFIVLLLAWRWIKT</sequence>
<reference evidence="8 9" key="1">
    <citation type="submission" date="2018-09" db="EMBL/GenBank/DDBJ databases">
        <title>Zymobacter palmae IAM14233 (=T109) whole genome analysis.</title>
        <authorList>
            <person name="Yanase H."/>
        </authorList>
    </citation>
    <scope>NUCLEOTIDE SEQUENCE [LARGE SCALE GENOMIC DNA]</scope>
    <source>
        <strain evidence="8 9">IAM14233</strain>
    </source>
</reference>
<keyword evidence="9" id="KW-1185">Reference proteome</keyword>
<evidence type="ECO:0000259" key="7">
    <source>
        <dbReference type="PROSITE" id="PS50850"/>
    </source>
</evidence>
<dbReference type="PROSITE" id="PS50850">
    <property type="entry name" value="MFS"/>
    <property type="match status" value="1"/>
</dbReference>
<feature type="transmembrane region" description="Helical" evidence="6">
    <location>
        <begin position="340"/>
        <end position="357"/>
    </location>
</feature>
<evidence type="ECO:0000256" key="5">
    <source>
        <dbReference type="ARBA" id="ARBA00023136"/>
    </source>
</evidence>
<comment type="subcellular location">
    <subcellularLocation>
        <location evidence="1">Membrane</location>
        <topology evidence="1">Multi-pass membrane protein</topology>
    </subcellularLocation>
</comment>
<dbReference type="InterPro" id="IPR011701">
    <property type="entry name" value="MFS"/>
</dbReference>
<evidence type="ECO:0000256" key="3">
    <source>
        <dbReference type="ARBA" id="ARBA00022692"/>
    </source>
</evidence>
<dbReference type="GO" id="GO:0016020">
    <property type="term" value="C:membrane"/>
    <property type="evidence" value="ECO:0007669"/>
    <property type="project" value="UniProtKB-SubCell"/>
</dbReference>
<feature type="transmembrane region" description="Helical" evidence="6">
    <location>
        <begin position="91"/>
        <end position="114"/>
    </location>
</feature>
<name>A0A348HIF2_9GAMM</name>
<dbReference type="KEGG" id="zpl:ZBT109_2679"/>
<dbReference type="EMBL" id="AP018933">
    <property type="protein sequence ID" value="BBG31404.1"/>
    <property type="molecule type" value="Genomic_DNA"/>
</dbReference>
<accession>A0A348HIF2</accession>
<dbReference type="InterPro" id="IPR036259">
    <property type="entry name" value="MFS_trans_sf"/>
</dbReference>
<organism evidence="8 9">
    <name type="scientific">Zymobacter palmae</name>
    <dbReference type="NCBI Taxonomy" id="33074"/>
    <lineage>
        <taxon>Bacteria</taxon>
        <taxon>Pseudomonadati</taxon>
        <taxon>Pseudomonadota</taxon>
        <taxon>Gammaproteobacteria</taxon>
        <taxon>Oceanospirillales</taxon>
        <taxon>Halomonadaceae</taxon>
        <taxon>Zymobacter group</taxon>
        <taxon>Zymobacter</taxon>
    </lineage>
</organism>
<dbReference type="Proteomes" id="UP000267342">
    <property type="component" value="Chromosome"/>
</dbReference>
<evidence type="ECO:0000256" key="4">
    <source>
        <dbReference type="ARBA" id="ARBA00022989"/>
    </source>
</evidence>
<proteinExistence type="predicted"/>
<feature type="transmembrane region" description="Helical" evidence="6">
    <location>
        <begin position="120"/>
        <end position="138"/>
    </location>
</feature>
<feature type="transmembrane region" description="Helical" evidence="6">
    <location>
        <begin position="310"/>
        <end position="328"/>
    </location>
</feature>
<feature type="domain" description="Major facilitator superfamily (MFS) profile" evidence="7">
    <location>
        <begin position="21"/>
        <end position="459"/>
    </location>
</feature>
<dbReference type="Gene3D" id="1.20.1720.10">
    <property type="entry name" value="Multidrug resistance protein D"/>
    <property type="match status" value="1"/>
</dbReference>
<feature type="transmembrane region" description="Helical" evidence="6">
    <location>
        <begin position="150"/>
        <end position="171"/>
    </location>
</feature>
<dbReference type="PANTHER" id="PTHR42718">
    <property type="entry name" value="MAJOR FACILITATOR SUPERFAMILY MULTIDRUG TRANSPORTER MFSC"/>
    <property type="match status" value="1"/>
</dbReference>
<feature type="transmembrane region" description="Helical" evidence="6">
    <location>
        <begin position="276"/>
        <end position="298"/>
    </location>
</feature>
<evidence type="ECO:0000256" key="2">
    <source>
        <dbReference type="ARBA" id="ARBA00022448"/>
    </source>
</evidence>
<feature type="transmembrane region" description="Helical" evidence="6">
    <location>
        <begin position="363"/>
        <end position="380"/>
    </location>
</feature>
<dbReference type="PANTHER" id="PTHR42718:SF9">
    <property type="entry name" value="MAJOR FACILITATOR SUPERFAMILY MULTIDRUG TRANSPORTER MFSC"/>
    <property type="match status" value="1"/>
</dbReference>
<evidence type="ECO:0000256" key="1">
    <source>
        <dbReference type="ARBA" id="ARBA00004141"/>
    </source>
</evidence>
<evidence type="ECO:0000313" key="8">
    <source>
        <dbReference type="EMBL" id="BBG31404.1"/>
    </source>
</evidence>
<dbReference type="InterPro" id="IPR020846">
    <property type="entry name" value="MFS_dom"/>
</dbReference>
<feature type="transmembrane region" description="Helical" evidence="6">
    <location>
        <begin position="59"/>
        <end position="79"/>
    </location>
</feature>
<keyword evidence="5 6" id="KW-0472">Membrane</keyword>
<gene>
    <name evidence="8" type="ORF">ZBT109_2679</name>
</gene>
<feature type="transmembrane region" description="Helical" evidence="6">
    <location>
        <begin position="21"/>
        <end position="39"/>
    </location>
</feature>
<feature type="transmembrane region" description="Helical" evidence="6">
    <location>
        <begin position="238"/>
        <end position="255"/>
    </location>
</feature>
<dbReference type="Pfam" id="PF07690">
    <property type="entry name" value="MFS_1"/>
    <property type="match status" value="1"/>
</dbReference>
<evidence type="ECO:0000256" key="6">
    <source>
        <dbReference type="SAM" id="Phobius"/>
    </source>
</evidence>
<protein>
    <submittedName>
        <fullName evidence="8">Permeases of the major facilitator</fullName>
    </submittedName>
</protein>
<dbReference type="Gene3D" id="1.20.1250.20">
    <property type="entry name" value="MFS general substrate transporter like domains"/>
    <property type="match status" value="1"/>
</dbReference>
<dbReference type="STRING" id="1123510.GCA_000620025_00033"/>
<feature type="transmembrane region" description="Helical" evidence="6">
    <location>
        <begin position="177"/>
        <end position="196"/>
    </location>
</feature>
<dbReference type="CDD" id="cd17321">
    <property type="entry name" value="MFS_MMR_MDR_like"/>
    <property type="match status" value="1"/>
</dbReference>
<feature type="transmembrane region" description="Helical" evidence="6">
    <location>
        <begin position="208"/>
        <end position="226"/>
    </location>
</feature>
<dbReference type="RefSeq" id="WP_051523612.1">
    <property type="nucleotide sequence ID" value="NZ_AP018933.1"/>
</dbReference>
<evidence type="ECO:0000313" key="9">
    <source>
        <dbReference type="Proteomes" id="UP000267342"/>
    </source>
</evidence>